<dbReference type="RefSeq" id="WP_003459496.1">
    <property type="nucleotide sequence ID" value="NZ_CATNWX010000006.1"/>
</dbReference>
<dbReference type="Proteomes" id="UP000481454">
    <property type="component" value="Unassembled WGS sequence"/>
</dbReference>
<dbReference type="AlphaFoldDB" id="A0AAP6WQ24"/>
<reference evidence="1 2" key="1">
    <citation type="submission" date="2020-02" db="EMBL/GenBank/DDBJ databases">
        <title>Genomic Insights into the Phylogeny and Genetic Plasticity of the Human and Animal Enteric Pathogen Clostridium perfringens.</title>
        <authorList>
            <person name="Feng Y."/>
            <person name="Hu Y."/>
        </authorList>
    </citation>
    <scope>NUCLEOTIDE SEQUENCE [LARGE SCALE GENOMIC DNA]</scope>
    <source>
        <strain evidence="1 2">CP-40</strain>
    </source>
</reference>
<comment type="caution">
    <text evidence="1">The sequence shown here is derived from an EMBL/GenBank/DDBJ whole genome shotgun (WGS) entry which is preliminary data.</text>
</comment>
<protein>
    <submittedName>
        <fullName evidence="1">Uncharacterized protein</fullName>
    </submittedName>
</protein>
<evidence type="ECO:0000313" key="2">
    <source>
        <dbReference type="Proteomes" id="UP000481454"/>
    </source>
</evidence>
<accession>A0AAP6WQ24</accession>
<gene>
    <name evidence="1" type="ORF">G6Z34_10955</name>
</gene>
<sequence>MSCRACYGGMERKCRVTGDRCVFMIPDEKLCYELLGEGPLEYEKNIGIDLAKGKDKTGIVRKVRGDLENE</sequence>
<organism evidence="1 2">
    <name type="scientific">Clostridium perfringens</name>
    <dbReference type="NCBI Taxonomy" id="1502"/>
    <lineage>
        <taxon>Bacteria</taxon>
        <taxon>Bacillati</taxon>
        <taxon>Bacillota</taxon>
        <taxon>Clostridia</taxon>
        <taxon>Eubacteriales</taxon>
        <taxon>Clostridiaceae</taxon>
        <taxon>Clostridium</taxon>
    </lineage>
</organism>
<proteinExistence type="predicted"/>
<evidence type="ECO:0000313" key="1">
    <source>
        <dbReference type="EMBL" id="NGU30626.1"/>
    </source>
</evidence>
<name>A0AAP6WQ24_CLOPF</name>
<dbReference type="EMBL" id="JAALLZ010000004">
    <property type="protein sequence ID" value="NGU30626.1"/>
    <property type="molecule type" value="Genomic_DNA"/>
</dbReference>